<dbReference type="Proteomes" id="UP001500731">
    <property type="component" value="Unassembled WGS sequence"/>
</dbReference>
<evidence type="ECO:0000313" key="3">
    <source>
        <dbReference type="EMBL" id="GAA4479746.1"/>
    </source>
</evidence>
<dbReference type="SUPFAM" id="SSF69322">
    <property type="entry name" value="Tricorn protease domain 2"/>
    <property type="match status" value="1"/>
</dbReference>
<keyword evidence="2" id="KW-1133">Transmembrane helix</keyword>
<protein>
    <recommendedName>
        <fullName evidence="5">SbsA Ig-like domain-containing protein</fullName>
    </recommendedName>
</protein>
<proteinExistence type="predicted"/>
<name>A0ABP8P3Q5_9MICO</name>
<feature type="compositionally biased region" description="Pro residues" evidence="1">
    <location>
        <begin position="135"/>
        <end position="147"/>
    </location>
</feature>
<evidence type="ECO:0000256" key="2">
    <source>
        <dbReference type="SAM" id="Phobius"/>
    </source>
</evidence>
<keyword evidence="2" id="KW-0812">Transmembrane</keyword>
<dbReference type="EMBL" id="BAABGP010000004">
    <property type="protein sequence ID" value="GAA4479746.1"/>
    <property type="molecule type" value="Genomic_DNA"/>
</dbReference>
<gene>
    <name evidence="3" type="ORF">GCM10023171_05540</name>
</gene>
<evidence type="ECO:0000256" key="1">
    <source>
        <dbReference type="SAM" id="MobiDB-lite"/>
    </source>
</evidence>
<dbReference type="Gene3D" id="2.130.10.120">
    <property type="entry name" value="Prolyl oligopeptidase, N-terminal domain"/>
    <property type="match status" value="1"/>
</dbReference>
<keyword evidence="2" id="KW-0472">Membrane</keyword>
<feature type="region of interest" description="Disordered" evidence="1">
    <location>
        <begin position="1"/>
        <end position="164"/>
    </location>
</feature>
<feature type="transmembrane region" description="Helical" evidence="2">
    <location>
        <begin position="174"/>
        <end position="196"/>
    </location>
</feature>
<feature type="compositionally biased region" description="Polar residues" evidence="1">
    <location>
        <begin position="49"/>
        <end position="61"/>
    </location>
</feature>
<feature type="compositionally biased region" description="Low complexity" evidence="1">
    <location>
        <begin position="27"/>
        <end position="43"/>
    </location>
</feature>
<sequence>MSTDDADRPLTRAELRARREAEEAEPAADVPAAPDVPVAPVTRSAVPDPSQNITPAHNQTPGPRRTANPPVEDPASTANPPVEDPAPSAAPERSEGAGGGPGIGTGGSRPGGHDERPIGGGGQDLRQPPRGAEPEPTPDPEPAPNPEPTRDAEPPAWQPHPTPEAVRRRRRFPLIIGSVVGVLVLVVAGFAVISLLQGPRVTGVKIDAQSAIDASGTRLILTASEPLAKVSASQVTVTPSAPFTVDTSGRTLGIRFTVPLDDDTKYTVSVKDAAGTDRQRTGTLQATFQTPKSTIFLLQRDASGDDKIFLTDLGGKNAVPVFQHTKIDDFRATADSLVVVTEKDGNSVLLVMDRHGKNQRELPLPGPGFLSSMQVSERGNLVGYTFTDKGISAAGGRASVLVTQSLTGDAKPSIVTIGDKEPSTAQWAFVPDTSSVLFIDFTGALYVEDRAAAKPAPTALGHAQTIEGISRGTYTAIVSRANDLIELNLADGSEKPLAASSPDFGVPSTIAPFPGGTLRQVATRDATGLPTGQIITRVDDKGKAVKLFSVTGSDAIMQACPSPSGQYSAVVVAPKLVQNPYDQSLLPLPTTLQTHLLDTKTGKELVVLAGFDPSWCAAAPHR</sequence>
<feature type="compositionally biased region" description="Basic and acidic residues" evidence="1">
    <location>
        <begin position="1"/>
        <end position="21"/>
    </location>
</feature>
<evidence type="ECO:0000313" key="4">
    <source>
        <dbReference type="Proteomes" id="UP001500731"/>
    </source>
</evidence>
<keyword evidence="4" id="KW-1185">Reference proteome</keyword>
<comment type="caution">
    <text evidence="3">The sequence shown here is derived from an EMBL/GenBank/DDBJ whole genome shotgun (WGS) entry which is preliminary data.</text>
</comment>
<reference evidence="4" key="1">
    <citation type="journal article" date="2019" name="Int. J. Syst. Evol. Microbiol.">
        <title>The Global Catalogue of Microorganisms (GCM) 10K type strain sequencing project: providing services to taxonomists for standard genome sequencing and annotation.</title>
        <authorList>
            <consortium name="The Broad Institute Genomics Platform"/>
            <consortium name="The Broad Institute Genome Sequencing Center for Infectious Disease"/>
            <person name="Wu L."/>
            <person name="Ma J."/>
        </authorList>
    </citation>
    <scope>NUCLEOTIDE SEQUENCE [LARGE SCALE GENOMIC DNA]</scope>
    <source>
        <strain evidence="4">JCM 17839</strain>
    </source>
</reference>
<evidence type="ECO:0008006" key="5">
    <source>
        <dbReference type="Google" id="ProtNLM"/>
    </source>
</evidence>
<dbReference type="RefSeq" id="WP_345184122.1">
    <property type="nucleotide sequence ID" value="NZ_BAABGP010000004.1"/>
</dbReference>
<feature type="compositionally biased region" description="Gly residues" evidence="1">
    <location>
        <begin position="96"/>
        <end position="110"/>
    </location>
</feature>
<accession>A0ABP8P3Q5</accession>
<organism evidence="3 4">
    <name type="scientific">Microbacterium panaciterrae</name>
    <dbReference type="NCBI Taxonomy" id="985759"/>
    <lineage>
        <taxon>Bacteria</taxon>
        <taxon>Bacillati</taxon>
        <taxon>Actinomycetota</taxon>
        <taxon>Actinomycetes</taxon>
        <taxon>Micrococcales</taxon>
        <taxon>Microbacteriaceae</taxon>
        <taxon>Microbacterium</taxon>
    </lineage>
</organism>